<dbReference type="EMBL" id="JAVIJP010000053">
    <property type="protein sequence ID" value="KAL3625061.1"/>
    <property type="molecule type" value="Genomic_DNA"/>
</dbReference>
<dbReference type="PANTHER" id="PTHR21681:SF0">
    <property type="entry name" value="EUKARYOTIC TRANSLATION INITIATION FACTOR 3 SUBUNIT J"/>
    <property type="match status" value="1"/>
</dbReference>
<accession>A0ABD3C7G1</accession>
<feature type="compositionally biased region" description="Basic and acidic residues" evidence="1">
    <location>
        <begin position="166"/>
        <end position="179"/>
    </location>
</feature>
<gene>
    <name evidence="2" type="ORF">CASFOL_031729</name>
</gene>
<feature type="region of interest" description="Disordered" evidence="1">
    <location>
        <begin position="122"/>
        <end position="179"/>
    </location>
</feature>
<dbReference type="Proteomes" id="UP001632038">
    <property type="component" value="Unassembled WGS sequence"/>
</dbReference>
<evidence type="ECO:0000313" key="3">
    <source>
        <dbReference type="Proteomes" id="UP001632038"/>
    </source>
</evidence>
<evidence type="ECO:0000256" key="1">
    <source>
        <dbReference type="SAM" id="MobiDB-lite"/>
    </source>
</evidence>
<sequence>MAGKIRKIEWLLEDEELKMIRYKLVCRDWRDLIESPNFVSAHLNHSKHNLSRHHILFHEKNKELNTMEDWVLEIQFVNVEYYSLRFTKIVHFAIFNSKVDNLCETEDGPVPSLLKKDNKRERTWDDGDLDDNDVKDSWEEEDKPAPAPKAEPMPIEKAPKKTVARTVEKKGRSVEDVKEAPLDPIEEKLCQQRLVEEADYKSTEELFGKTGDGNTLGNFIPQYESDLRSMQN</sequence>
<evidence type="ECO:0000313" key="2">
    <source>
        <dbReference type="EMBL" id="KAL3625061.1"/>
    </source>
</evidence>
<protein>
    <submittedName>
        <fullName evidence="2">Uncharacterized protein</fullName>
    </submittedName>
</protein>
<dbReference type="AlphaFoldDB" id="A0ABD3C7G1"/>
<dbReference type="Pfam" id="PF08597">
    <property type="entry name" value="eIF3_subunit"/>
    <property type="match status" value="1"/>
</dbReference>
<dbReference type="PANTHER" id="PTHR21681">
    <property type="entry name" value="EUKARYOTIC TRANSLATION INITIATION FACTOR 3 SUBUNIT J"/>
    <property type="match status" value="1"/>
</dbReference>
<comment type="caution">
    <text evidence="2">The sequence shown here is derived from an EMBL/GenBank/DDBJ whole genome shotgun (WGS) entry which is preliminary data.</text>
</comment>
<reference evidence="3" key="1">
    <citation type="journal article" date="2024" name="IScience">
        <title>Strigolactones Initiate the Formation of Haustorium-like Structures in Castilleja.</title>
        <authorList>
            <person name="Buerger M."/>
            <person name="Peterson D."/>
            <person name="Chory J."/>
        </authorList>
    </citation>
    <scope>NUCLEOTIDE SEQUENCE [LARGE SCALE GENOMIC DNA]</scope>
</reference>
<feature type="region of interest" description="Disordered" evidence="1">
    <location>
        <begin position="205"/>
        <end position="232"/>
    </location>
</feature>
<name>A0ABD3C7G1_9LAMI</name>
<organism evidence="2 3">
    <name type="scientific">Castilleja foliolosa</name>
    <dbReference type="NCBI Taxonomy" id="1961234"/>
    <lineage>
        <taxon>Eukaryota</taxon>
        <taxon>Viridiplantae</taxon>
        <taxon>Streptophyta</taxon>
        <taxon>Embryophyta</taxon>
        <taxon>Tracheophyta</taxon>
        <taxon>Spermatophyta</taxon>
        <taxon>Magnoliopsida</taxon>
        <taxon>eudicotyledons</taxon>
        <taxon>Gunneridae</taxon>
        <taxon>Pentapetalae</taxon>
        <taxon>asterids</taxon>
        <taxon>lamiids</taxon>
        <taxon>Lamiales</taxon>
        <taxon>Orobanchaceae</taxon>
        <taxon>Pedicularideae</taxon>
        <taxon>Castillejinae</taxon>
        <taxon>Castilleja</taxon>
    </lineage>
</organism>
<keyword evidence="3" id="KW-1185">Reference proteome</keyword>
<dbReference type="InterPro" id="IPR013906">
    <property type="entry name" value="eIF3j"/>
</dbReference>
<proteinExistence type="predicted"/>